<dbReference type="SUPFAM" id="SSF47370">
    <property type="entry name" value="Bromodomain"/>
    <property type="match status" value="2"/>
</dbReference>
<dbReference type="EMBL" id="JAFIMR010000015">
    <property type="protein sequence ID" value="KAI1869557.1"/>
    <property type="molecule type" value="Genomic_DNA"/>
</dbReference>
<dbReference type="PANTHER" id="PTHR22880:SF225">
    <property type="entry name" value="BROMODOMAIN-CONTAINING PROTEIN BET-1-RELATED"/>
    <property type="match status" value="1"/>
</dbReference>
<protein>
    <submittedName>
        <fullName evidence="6">Uncharacterized protein</fullName>
    </submittedName>
</protein>
<feature type="region of interest" description="Disordered" evidence="3">
    <location>
        <begin position="381"/>
        <end position="488"/>
    </location>
</feature>
<dbReference type="InterPro" id="IPR036427">
    <property type="entry name" value="Bromodomain-like_sf"/>
</dbReference>
<dbReference type="PROSITE" id="PS50014">
    <property type="entry name" value="BROMODOMAIN_2"/>
    <property type="match status" value="2"/>
</dbReference>
<evidence type="ECO:0000256" key="3">
    <source>
        <dbReference type="SAM" id="MobiDB-lite"/>
    </source>
</evidence>
<dbReference type="PRINTS" id="PR00503">
    <property type="entry name" value="BROMODOMAIN"/>
</dbReference>
<feature type="domain" description="NET" evidence="5">
    <location>
        <begin position="737"/>
        <end position="818"/>
    </location>
</feature>
<feature type="compositionally biased region" description="Basic and acidic residues" evidence="3">
    <location>
        <begin position="850"/>
        <end position="865"/>
    </location>
</feature>
<dbReference type="InterPro" id="IPR038336">
    <property type="entry name" value="NET_sf"/>
</dbReference>
<dbReference type="GO" id="GO:0000785">
    <property type="term" value="C:chromatin"/>
    <property type="evidence" value="ECO:0007669"/>
    <property type="project" value="TreeGrafter"/>
</dbReference>
<feature type="compositionally biased region" description="Low complexity" evidence="3">
    <location>
        <begin position="708"/>
        <end position="731"/>
    </location>
</feature>
<feature type="compositionally biased region" description="Basic and acidic residues" evidence="3">
    <location>
        <begin position="218"/>
        <end position="241"/>
    </location>
</feature>
<dbReference type="InterPro" id="IPR001487">
    <property type="entry name" value="Bromodomain"/>
</dbReference>
<evidence type="ECO:0000259" key="5">
    <source>
        <dbReference type="PROSITE" id="PS51525"/>
    </source>
</evidence>
<dbReference type="InterPro" id="IPR027353">
    <property type="entry name" value="NET_dom"/>
</dbReference>
<feature type="domain" description="Bromo" evidence="4">
    <location>
        <begin position="287"/>
        <end position="360"/>
    </location>
</feature>
<reference evidence="6" key="1">
    <citation type="submission" date="2021-03" db="EMBL/GenBank/DDBJ databases">
        <title>Revisited historic fungal species revealed as producer of novel bioactive compounds through whole genome sequencing and comparative genomics.</title>
        <authorList>
            <person name="Vignolle G.A."/>
            <person name="Hochenegger N."/>
            <person name="Mach R.L."/>
            <person name="Mach-Aigner A.R."/>
            <person name="Javad Rahimi M."/>
            <person name="Salim K.A."/>
            <person name="Chan C.M."/>
            <person name="Lim L.B.L."/>
            <person name="Cai F."/>
            <person name="Druzhinina I.S."/>
            <person name="U'Ren J.M."/>
            <person name="Derntl C."/>
        </authorList>
    </citation>
    <scope>NUCLEOTIDE SEQUENCE</scope>
    <source>
        <strain evidence="6">TUCIM 5799</strain>
    </source>
</reference>
<feature type="compositionally biased region" description="Basic and acidic residues" evidence="3">
    <location>
        <begin position="90"/>
        <end position="109"/>
    </location>
</feature>
<dbReference type="AlphaFoldDB" id="A0A9Q0AP37"/>
<dbReference type="Pfam" id="PF00439">
    <property type="entry name" value="Bromodomain"/>
    <property type="match status" value="2"/>
</dbReference>
<feature type="region of interest" description="Disordered" evidence="3">
    <location>
        <begin position="1"/>
        <end position="267"/>
    </location>
</feature>
<feature type="compositionally biased region" description="Basic and acidic residues" evidence="3">
    <location>
        <begin position="820"/>
        <end position="835"/>
    </location>
</feature>
<feature type="compositionally biased region" description="Low complexity" evidence="3">
    <location>
        <begin position="426"/>
        <end position="443"/>
    </location>
</feature>
<evidence type="ECO:0000256" key="1">
    <source>
        <dbReference type="ARBA" id="ARBA00023117"/>
    </source>
</evidence>
<dbReference type="PROSITE" id="PS51525">
    <property type="entry name" value="NET"/>
    <property type="match status" value="1"/>
</dbReference>
<feature type="compositionally biased region" description="Acidic residues" evidence="3">
    <location>
        <begin position="891"/>
        <end position="900"/>
    </location>
</feature>
<dbReference type="PANTHER" id="PTHR22880">
    <property type="entry name" value="FALZ-RELATED BROMODOMAIN-CONTAINING PROTEINS"/>
    <property type="match status" value="1"/>
</dbReference>
<feature type="domain" description="Bromo" evidence="4">
    <location>
        <begin position="515"/>
        <end position="579"/>
    </location>
</feature>
<dbReference type="GO" id="GO:0005634">
    <property type="term" value="C:nucleus"/>
    <property type="evidence" value="ECO:0007669"/>
    <property type="project" value="TreeGrafter"/>
</dbReference>
<dbReference type="GO" id="GO:0006338">
    <property type="term" value="P:chromatin remodeling"/>
    <property type="evidence" value="ECO:0007669"/>
    <property type="project" value="TreeGrafter"/>
</dbReference>
<evidence type="ECO:0000313" key="6">
    <source>
        <dbReference type="EMBL" id="KAI1869557.1"/>
    </source>
</evidence>
<feature type="region of interest" description="Disordered" evidence="3">
    <location>
        <begin position="820"/>
        <end position="900"/>
    </location>
</feature>
<feature type="compositionally biased region" description="Basic and acidic residues" evidence="3">
    <location>
        <begin position="382"/>
        <end position="401"/>
    </location>
</feature>
<feature type="compositionally biased region" description="Basic and acidic residues" evidence="3">
    <location>
        <begin position="137"/>
        <end position="152"/>
    </location>
</feature>
<name>A0A9Q0AP37_9PEZI</name>
<accession>A0A9Q0AP37</accession>
<sequence length="900" mass="98011">MATEQPQSTPADLKVGGVAPEKDKMAVDEPAAETVNGHNMSDDAPITNGKSPSPDPALNQQAFAANGALSAQSPPPKPATEDTEMADVNGVKEPESNVEQKSEQAKDASEVQAPASPPKSATPKPPAVDESMEIDTSTDRPDVSSSAEHAESTQDTSALGDSAVVASPQELSQPADISSKLDGQSPPVESQPDVPMSDRAASPTKVSRERDDDATEEPSAKRTKLESEDDAKSEAQAEKAGDSIGVASGLSPAPAGSVNEHADDVPDDQVVNSFQSREVRKELARVKKTKNGMNFRASVEKLWPAIWENYKAVIINPVDLSLFEAKFRDGKYTTFGEFKADLELLYNNSMKFNGPENVVTVAASRVRSDLLGKLSEISKLQEPAKLEKGKAQPTRHTEPRAATHPRRPSESQPRVTASSPKPKPEVVAAASVTSTPVTSSAPAFALPPNGVPQIRRDSTRDDGNRPKRPIKAPPNRDPDYSQNARKKKLEPEMKFYAEILTEIKKPKYWAQNQWFMEPVDPVALNIPTYFSVVKKPMDLKTITDKLDSGEYRNGKEIEKDVKQIVLNSELFNGEGAVTAQARDLENVFKEKLADKETWMARNYPPQARSVTTSVHSPEASDQESDVETDAEADANSESIRNVTSRLTEEQEKLNNMIFGAKSPDKTMVEIQQNVVNMLQLKLVDEKCKAGTTKKAKPSKKASAKAKSKPSTSTGGASSKKGASGAAAPSSKNRPATNKKSSSKKKTIGQLEKTVITDGISELDGPTLDKAVDIIKKDTHQKEDDDGQLELDIEVLSQDALLKLFELINRAYPNIYEGVARRPEYSNRTEPTEHTSKSSGIAKPKKNKPMNKHEQERNIEKLRELKAQFQRQGSGSQEPVPEEDEQRAGNSSEEESDSEEE</sequence>
<dbReference type="GO" id="GO:0006355">
    <property type="term" value="P:regulation of DNA-templated transcription"/>
    <property type="evidence" value="ECO:0007669"/>
    <property type="project" value="TreeGrafter"/>
</dbReference>
<keyword evidence="7" id="KW-1185">Reference proteome</keyword>
<keyword evidence="1 2" id="KW-0103">Bromodomain</keyword>
<feature type="region of interest" description="Disordered" evidence="3">
    <location>
        <begin position="599"/>
        <end position="641"/>
    </location>
</feature>
<feature type="compositionally biased region" description="Polar residues" evidence="3">
    <location>
        <begin position="1"/>
        <end position="10"/>
    </location>
</feature>
<gene>
    <name evidence="6" type="ORF">JX265_006647</name>
</gene>
<dbReference type="Proteomes" id="UP000829685">
    <property type="component" value="Unassembled WGS sequence"/>
</dbReference>
<evidence type="ECO:0000313" key="7">
    <source>
        <dbReference type="Proteomes" id="UP000829685"/>
    </source>
</evidence>
<dbReference type="InterPro" id="IPR050935">
    <property type="entry name" value="Bromo_chromatin_reader"/>
</dbReference>
<proteinExistence type="predicted"/>
<feature type="compositionally biased region" description="Acidic residues" evidence="3">
    <location>
        <begin position="620"/>
        <end position="634"/>
    </location>
</feature>
<evidence type="ECO:0000259" key="4">
    <source>
        <dbReference type="PROSITE" id="PS50014"/>
    </source>
</evidence>
<dbReference type="SMART" id="SM00297">
    <property type="entry name" value="BROMO"/>
    <property type="match status" value="2"/>
</dbReference>
<comment type="caution">
    <text evidence="6">The sequence shown here is derived from an EMBL/GenBank/DDBJ whole genome shotgun (WGS) entry which is preliminary data.</text>
</comment>
<feature type="compositionally biased region" description="Basic residues" evidence="3">
    <location>
        <begin position="691"/>
        <end position="707"/>
    </location>
</feature>
<organism evidence="6 7">
    <name type="scientific">Neoarthrinium moseri</name>
    <dbReference type="NCBI Taxonomy" id="1658444"/>
    <lineage>
        <taxon>Eukaryota</taxon>
        <taxon>Fungi</taxon>
        <taxon>Dikarya</taxon>
        <taxon>Ascomycota</taxon>
        <taxon>Pezizomycotina</taxon>
        <taxon>Sordariomycetes</taxon>
        <taxon>Xylariomycetidae</taxon>
        <taxon>Amphisphaeriales</taxon>
        <taxon>Apiosporaceae</taxon>
        <taxon>Neoarthrinium</taxon>
    </lineage>
</organism>
<evidence type="ECO:0000256" key="2">
    <source>
        <dbReference type="PROSITE-ProRule" id="PRU00035"/>
    </source>
</evidence>
<dbReference type="Gene3D" id="1.20.1270.220">
    <property type="match status" value="1"/>
</dbReference>
<feature type="compositionally biased region" description="Basic and acidic residues" evidence="3">
    <location>
        <begin position="454"/>
        <end position="465"/>
    </location>
</feature>
<dbReference type="Pfam" id="PF17035">
    <property type="entry name" value="BET"/>
    <property type="match status" value="1"/>
</dbReference>
<dbReference type="Gene3D" id="1.20.920.10">
    <property type="entry name" value="Bromodomain-like"/>
    <property type="match status" value="2"/>
</dbReference>
<feature type="compositionally biased region" description="Polar residues" evidence="3">
    <location>
        <begin position="410"/>
        <end position="419"/>
    </location>
</feature>
<feature type="region of interest" description="Disordered" evidence="3">
    <location>
        <begin position="689"/>
        <end position="746"/>
    </location>
</feature>